<gene>
    <name evidence="4" type="ORF">SEPMUDRAFT_10616</name>
</gene>
<dbReference type="GO" id="GO:0003824">
    <property type="term" value="F:catalytic activity"/>
    <property type="evidence" value="ECO:0007669"/>
    <property type="project" value="InterPro"/>
</dbReference>
<dbReference type="Gene3D" id="1.10.340.30">
    <property type="entry name" value="Hypothetical protein, domain 2"/>
    <property type="match status" value="1"/>
</dbReference>
<dbReference type="RefSeq" id="XP_016758294.1">
    <property type="nucleotide sequence ID" value="XM_016900618.1"/>
</dbReference>
<dbReference type="OMA" id="ATDWNGA"/>
<dbReference type="AlphaFoldDB" id="M3D103"/>
<keyword evidence="2" id="KW-0539">Nucleus</keyword>
<keyword evidence="5" id="KW-1185">Reference proteome</keyword>
<protein>
    <submittedName>
        <fullName evidence="4">DNA glycosylase</fullName>
    </submittedName>
</protein>
<name>M3D103_SPHMS</name>
<feature type="domain" description="HhH-GPD" evidence="3">
    <location>
        <begin position="26"/>
        <end position="89"/>
    </location>
</feature>
<dbReference type="EMBL" id="KB456268">
    <property type="protein sequence ID" value="EMF10173.1"/>
    <property type="molecule type" value="Genomic_DNA"/>
</dbReference>
<dbReference type="GO" id="GO:0005634">
    <property type="term" value="C:nucleus"/>
    <property type="evidence" value="ECO:0007669"/>
    <property type="project" value="UniProtKB-SubCell"/>
</dbReference>
<dbReference type="PANTHER" id="PTHR15074">
    <property type="entry name" value="METHYL-CPG-BINDING PROTEIN"/>
    <property type="match status" value="1"/>
</dbReference>
<evidence type="ECO:0000259" key="3">
    <source>
        <dbReference type="Pfam" id="PF00730"/>
    </source>
</evidence>
<dbReference type="PANTHER" id="PTHR15074:SF0">
    <property type="entry name" value="METHYL-CPG-BINDING DOMAIN PROTEIN 4-LIKE PROTEIN"/>
    <property type="match status" value="1"/>
</dbReference>
<dbReference type="STRING" id="692275.M3D103"/>
<evidence type="ECO:0000256" key="2">
    <source>
        <dbReference type="ARBA" id="ARBA00023242"/>
    </source>
</evidence>
<feature type="non-terminal residue" evidence="4">
    <location>
        <position position="1"/>
    </location>
</feature>
<accession>M3D103</accession>
<reference evidence="4 5" key="1">
    <citation type="journal article" date="2012" name="PLoS Pathog.">
        <title>Diverse lifestyles and strategies of plant pathogenesis encoded in the genomes of eighteen Dothideomycetes fungi.</title>
        <authorList>
            <person name="Ohm R.A."/>
            <person name="Feau N."/>
            <person name="Henrissat B."/>
            <person name="Schoch C.L."/>
            <person name="Horwitz B.A."/>
            <person name="Barry K.W."/>
            <person name="Condon B.J."/>
            <person name="Copeland A.C."/>
            <person name="Dhillon B."/>
            <person name="Glaser F."/>
            <person name="Hesse C.N."/>
            <person name="Kosti I."/>
            <person name="LaButti K."/>
            <person name="Lindquist E.A."/>
            <person name="Lucas S."/>
            <person name="Salamov A.A."/>
            <person name="Bradshaw R.E."/>
            <person name="Ciuffetti L."/>
            <person name="Hamelin R.C."/>
            <person name="Kema G.H.J."/>
            <person name="Lawrence C."/>
            <person name="Scott J.A."/>
            <person name="Spatafora J.W."/>
            <person name="Turgeon B.G."/>
            <person name="de Wit P.J.G.M."/>
            <person name="Zhong S."/>
            <person name="Goodwin S.B."/>
            <person name="Grigoriev I.V."/>
        </authorList>
    </citation>
    <scope>NUCLEOTIDE SEQUENCE [LARGE SCALE GENOMIC DNA]</scope>
    <source>
        <strain evidence="4 5">SO2202</strain>
    </source>
</reference>
<dbReference type="GO" id="GO:0006285">
    <property type="term" value="P:base-excision repair, AP site formation"/>
    <property type="evidence" value="ECO:0007669"/>
    <property type="project" value="UniProtKB-ARBA"/>
</dbReference>
<proteinExistence type="predicted"/>
<dbReference type="OrthoDB" id="10248542at2759"/>
<comment type="subcellular location">
    <subcellularLocation>
        <location evidence="1">Nucleus</location>
    </subcellularLocation>
</comment>
<dbReference type="GO" id="GO:0003677">
    <property type="term" value="F:DNA binding"/>
    <property type="evidence" value="ECO:0007669"/>
    <property type="project" value="InterPro"/>
</dbReference>
<dbReference type="SUPFAM" id="SSF48150">
    <property type="entry name" value="DNA-glycosylase"/>
    <property type="match status" value="1"/>
</dbReference>
<dbReference type="Pfam" id="PF00730">
    <property type="entry name" value="HhH-GPD"/>
    <property type="match status" value="1"/>
</dbReference>
<evidence type="ECO:0000313" key="4">
    <source>
        <dbReference type="EMBL" id="EMF10173.1"/>
    </source>
</evidence>
<dbReference type="Proteomes" id="UP000016931">
    <property type="component" value="Unassembled WGS sequence"/>
</dbReference>
<sequence>PCPPLDSPLFGIIQERTCHEPFWLIIATVFLNKTTGRQAAPTFWKIREKWNTPAQLAEADYDELFHMIKHLGFQHQRTKRLKLLAAAWEKDPPRKGRRFRTLHYPSKGDGKHFKSGQVIEGDVEDCAGALEIAHLPGCGAYAYDSWRIFCRDVLRGVEGEGEGKGEVFSFEPEWKRVLPQDKELRACLRWMWLKEGWIWDPVTGAKRRATPEEIEKANKG</sequence>
<organism evidence="4 5">
    <name type="scientific">Sphaerulina musiva (strain SO2202)</name>
    <name type="common">Poplar stem canker fungus</name>
    <name type="synonym">Septoria musiva</name>
    <dbReference type="NCBI Taxonomy" id="692275"/>
    <lineage>
        <taxon>Eukaryota</taxon>
        <taxon>Fungi</taxon>
        <taxon>Dikarya</taxon>
        <taxon>Ascomycota</taxon>
        <taxon>Pezizomycotina</taxon>
        <taxon>Dothideomycetes</taxon>
        <taxon>Dothideomycetidae</taxon>
        <taxon>Mycosphaerellales</taxon>
        <taxon>Mycosphaerellaceae</taxon>
        <taxon>Sphaerulina</taxon>
    </lineage>
</organism>
<dbReference type="InterPro" id="IPR003265">
    <property type="entry name" value="HhH-GPD_domain"/>
</dbReference>
<dbReference type="InterPro" id="IPR045138">
    <property type="entry name" value="MeCP2/MBD4"/>
</dbReference>
<dbReference type="HOGENOM" id="CLU_053907_1_1_1"/>
<dbReference type="GeneID" id="27897755"/>
<dbReference type="eggNOG" id="KOG4161">
    <property type="taxonomic scope" value="Eukaryota"/>
</dbReference>
<feature type="non-terminal residue" evidence="4">
    <location>
        <position position="220"/>
    </location>
</feature>
<evidence type="ECO:0000313" key="5">
    <source>
        <dbReference type="Proteomes" id="UP000016931"/>
    </source>
</evidence>
<evidence type="ECO:0000256" key="1">
    <source>
        <dbReference type="ARBA" id="ARBA00004123"/>
    </source>
</evidence>
<dbReference type="InterPro" id="IPR011257">
    <property type="entry name" value="DNA_glycosylase"/>
</dbReference>